<evidence type="ECO:0000313" key="1">
    <source>
        <dbReference type="EMBL" id="GFE48785.1"/>
    </source>
</evidence>
<proteinExistence type="predicted"/>
<sequence>MTGDQVEVRKEPFNPEHYYDDADAELDLITSRSMRAQWRYQRVGPKFVKFGRRVKYHGADLNAWIQKRTVQTNELA</sequence>
<name>A0A640VPH3_9RHOB</name>
<evidence type="ECO:0008006" key="3">
    <source>
        <dbReference type="Google" id="ProtNLM"/>
    </source>
</evidence>
<gene>
    <name evidence="1" type="ORF">So717_05380</name>
</gene>
<dbReference type="RefSeq" id="WP_238840618.1">
    <property type="nucleotide sequence ID" value="NZ_BLIV01000001.1"/>
</dbReference>
<accession>A0A640VPH3</accession>
<keyword evidence="2" id="KW-1185">Reference proteome</keyword>
<evidence type="ECO:0000313" key="2">
    <source>
        <dbReference type="Proteomes" id="UP000436522"/>
    </source>
</evidence>
<dbReference type="Proteomes" id="UP000436522">
    <property type="component" value="Unassembled WGS sequence"/>
</dbReference>
<comment type="caution">
    <text evidence="1">The sequence shown here is derived from an EMBL/GenBank/DDBJ whole genome shotgun (WGS) entry which is preliminary data.</text>
</comment>
<reference evidence="1 2" key="1">
    <citation type="submission" date="2019-12" db="EMBL/GenBank/DDBJ databases">
        <title>Roseobacter cerasinus sp. nov., isolated from seawater around aquaculture.</title>
        <authorList>
            <person name="Muramatsu S."/>
            <person name="Takabe Y."/>
            <person name="Mori K."/>
            <person name="Takaichi S."/>
            <person name="Hanada S."/>
        </authorList>
    </citation>
    <scope>NUCLEOTIDE SEQUENCE [LARGE SCALE GENOMIC DNA]</scope>
    <source>
        <strain evidence="1 2">AI77</strain>
    </source>
</reference>
<organism evidence="1 2">
    <name type="scientific">Roseobacter cerasinus</name>
    <dbReference type="NCBI Taxonomy" id="2602289"/>
    <lineage>
        <taxon>Bacteria</taxon>
        <taxon>Pseudomonadati</taxon>
        <taxon>Pseudomonadota</taxon>
        <taxon>Alphaproteobacteria</taxon>
        <taxon>Rhodobacterales</taxon>
        <taxon>Roseobacteraceae</taxon>
        <taxon>Roseobacter</taxon>
    </lineage>
</organism>
<dbReference type="AlphaFoldDB" id="A0A640VPH3"/>
<dbReference type="EMBL" id="BLIV01000001">
    <property type="protein sequence ID" value="GFE48785.1"/>
    <property type="molecule type" value="Genomic_DNA"/>
</dbReference>
<protein>
    <recommendedName>
        <fullName evidence="3">Helix-turn-helix domain-containing protein</fullName>
    </recommendedName>
</protein>